<organism evidence="2 3">
    <name type="scientific">Liparis tanakae</name>
    <name type="common">Tanaka's snailfish</name>
    <dbReference type="NCBI Taxonomy" id="230148"/>
    <lineage>
        <taxon>Eukaryota</taxon>
        <taxon>Metazoa</taxon>
        <taxon>Chordata</taxon>
        <taxon>Craniata</taxon>
        <taxon>Vertebrata</taxon>
        <taxon>Euteleostomi</taxon>
        <taxon>Actinopterygii</taxon>
        <taxon>Neopterygii</taxon>
        <taxon>Teleostei</taxon>
        <taxon>Neoteleostei</taxon>
        <taxon>Acanthomorphata</taxon>
        <taxon>Eupercaria</taxon>
        <taxon>Perciformes</taxon>
        <taxon>Cottioidei</taxon>
        <taxon>Cottales</taxon>
        <taxon>Liparidae</taxon>
        <taxon>Liparis</taxon>
    </lineage>
</organism>
<feature type="region of interest" description="Disordered" evidence="1">
    <location>
        <begin position="1"/>
        <end position="61"/>
    </location>
</feature>
<dbReference type="Proteomes" id="UP000314294">
    <property type="component" value="Unassembled WGS sequence"/>
</dbReference>
<feature type="compositionally biased region" description="Polar residues" evidence="1">
    <location>
        <begin position="20"/>
        <end position="35"/>
    </location>
</feature>
<sequence length="61" mass="6778">MVCRCFGSSPTQVHHGCKSPSRNSAAGQVPSNRTLLSGDKVSQYEVSRRRRSQWLKMDAPT</sequence>
<dbReference type="EMBL" id="SRLO01000250">
    <property type="protein sequence ID" value="TNN64558.1"/>
    <property type="molecule type" value="Genomic_DNA"/>
</dbReference>
<gene>
    <name evidence="2" type="ORF">EYF80_025185</name>
</gene>
<evidence type="ECO:0000313" key="3">
    <source>
        <dbReference type="Proteomes" id="UP000314294"/>
    </source>
</evidence>
<dbReference type="AlphaFoldDB" id="A0A4Z2HFA9"/>
<comment type="caution">
    <text evidence="2">The sequence shown here is derived from an EMBL/GenBank/DDBJ whole genome shotgun (WGS) entry which is preliminary data.</text>
</comment>
<reference evidence="2 3" key="1">
    <citation type="submission" date="2019-03" db="EMBL/GenBank/DDBJ databases">
        <title>First draft genome of Liparis tanakae, snailfish: a comprehensive survey of snailfish specific genes.</title>
        <authorList>
            <person name="Kim W."/>
            <person name="Song I."/>
            <person name="Jeong J.-H."/>
            <person name="Kim D."/>
            <person name="Kim S."/>
            <person name="Ryu S."/>
            <person name="Song J.Y."/>
            <person name="Lee S.K."/>
        </authorList>
    </citation>
    <scope>NUCLEOTIDE SEQUENCE [LARGE SCALE GENOMIC DNA]</scope>
    <source>
        <tissue evidence="2">Muscle</tissue>
    </source>
</reference>
<evidence type="ECO:0000313" key="2">
    <source>
        <dbReference type="EMBL" id="TNN64558.1"/>
    </source>
</evidence>
<proteinExistence type="predicted"/>
<keyword evidence="3" id="KW-1185">Reference proteome</keyword>
<protein>
    <submittedName>
        <fullName evidence="2">Uncharacterized protein</fullName>
    </submittedName>
</protein>
<evidence type="ECO:0000256" key="1">
    <source>
        <dbReference type="SAM" id="MobiDB-lite"/>
    </source>
</evidence>
<name>A0A4Z2HFA9_9TELE</name>
<accession>A0A4Z2HFA9</accession>